<evidence type="ECO:0000256" key="3">
    <source>
        <dbReference type="SAM" id="SignalP"/>
    </source>
</evidence>
<feature type="compositionally biased region" description="Gly residues" evidence="1">
    <location>
        <begin position="204"/>
        <end position="225"/>
    </location>
</feature>
<feature type="region of interest" description="Disordered" evidence="1">
    <location>
        <begin position="190"/>
        <end position="228"/>
    </location>
</feature>
<evidence type="ECO:0000256" key="2">
    <source>
        <dbReference type="SAM" id="Phobius"/>
    </source>
</evidence>
<dbReference type="EMBL" id="QRAV01000030">
    <property type="protein sequence ID" value="RDL12921.1"/>
    <property type="molecule type" value="Genomic_DNA"/>
</dbReference>
<feature type="transmembrane region" description="Helical" evidence="2">
    <location>
        <begin position="308"/>
        <end position="328"/>
    </location>
</feature>
<dbReference type="Proteomes" id="UP000255365">
    <property type="component" value="Unassembled WGS sequence"/>
</dbReference>
<dbReference type="AlphaFoldDB" id="A0A370S0R0"/>
<keyword evidence="2" id="KW-1133">Transmembrane helix</keyword>
<keyword evidence="3" id="KW-0732">Signal</keyword>
<evidence type="ECO:0000256" key="1">
    <source>
        <dbReference type="SAM" id="MobiDB-lite"/>
    </source>
</evidence>
<reference evidence="4 5" key="1">
    <citation type="submission" date="2018-07" db="EMBL/GenBank/DDBJ databases">
        <title>Genome sequencing of rice bacterial endophytes.</title>
        <authorList>
            <person name="Venturi V."/>
        </authorList>
    </citation>
    <scope>NUCLEOTIDE SEQUENCE [LARGE SCALE GENOMIC DNA]</scope>
    <source>
        <strain evidence="4 5">E2333</strain>
    </source>
</reference>
<gene>
    <name evidence="4" type="ORF">DEU51_1304</name>
</gene>
<proteinExistence type="predicted"/>
<organism evidence="4 5">
    <name type="scientific">Pseudomonas jessenii</name>
    <dbReference type="NCBI Taxonomy" id="77298"/>
    <lineage>
        <taxon>Bacteria</taxon>
        <taxon>Pseudomonadati</taxon>
        <taxon>Pseudomonadota</taxon>
        <taxon>Gammaproteobacteria</taxon>
        <taxon>Pseudomonadales</taxon>
        <taxon>Pseudomonadaceae</taxon>
        <taxon>Pseudomonas</taxon>
    </lineage>
</organism>
<feature type="signal peptide" evidence="3">
    <location>
        <begin position="1"/>
        <end position="21"/>
    </location>
</feature>
<protein>
    <submittedName>
        <fullName evidence="4">Uncharacterized protein</fullName>
    </submittedName>
</protein>
<accession>A0A370S0R0</accession>
<comment type="caution">
    <text evidence="4">The sequence shown here is derived from an EMBL/GenBank/DDBJ whole genome shotgun (WGS) entry which is preliminary data.</text>
</comment>
<keyword evidence="2" id="KW-0472">Membrane</keyword>
<name>A0A370S0R0_PSEJE</name>
<evidence type="ECO:0000313" key="5">
    <source>
        <dbReference type="Proteomes" id="UP000255365"/>
    </source>
</evidence>
<evidence type="ECO:0000313" key="4">
    <source>
        <dbReference type="EMBL" id="RDL12921.1"/>
    </source>
</evidence>
<dbReference type="RefSeq" id="WP_147282652.1">
    <property type="nucleotide sequence ID" value="NZ_QRAV01000030.1"/>
</dbReference>
<feature type="chain" id="PRO_5016843548" evidence="3">
    <location>
        <begin position="22"/>
        <end position="331"/>
    </location>
</feature>
<keyword evidence="2" id="KW-0812">Transmembrane</keyword>
<sequence>MRYFLTLPFFLFLIFSSNASAGWACSSTSLYPAQCAAAANSPTAEQFAVVYLAAFDTSGLYKNYTPGTCIADTSTRKTCAYTYTHGGTLKNASFSVTGSNTVSCDETLESRGADSSAIKSANKYYISWSVSSITQDICHNSCSYLSSSATVSTCYLNTGSTSSGFCNYVVGLNSSNSACTGEVGYQAPSVGDSLNVTTPPDPGGDPGGGGDGGDGGTGGGSGDGSELGFTSPGQLDTKRFMNEGNAPKYNGFVSGMSSKYVQSAFGQSVEGFQRAINSAGGGTCPIAYITIFSTPIFFDSHCTLFESIAPILSAVFLAAWSLLAFRIFMSA</sequence>